<protein>
    <submittedName>
        <fullName evidence="2">Selenocysteine-containing</fullName>
    </submittedName>
</protein>
<dbReference type="Gene3D" id="3.40.30.10">
    <property type="entry name" value="Glutaredoxin"/>
    <property type="match status" value="1"/>
</dbReference>
<evidence type="ECO:0000256" key="1">
    <source>
        <dbReference type="ARBA" id="ARBA00023284"/>
    </source>
</evidence>
<proteinExistence type="predicted"/>
<evidence type="ECO:0000313" key="5">
    <source>
        <dbReference type="Proteomes" id="UP000320913"/>
    </source>
</evidence>
<keyword evidence="1" id="KW-0676">Redox-active center</keyword>
<sequence length="62" mass="6497">MPRATSLAAELKKRLGVDSKLIPGGGGVFDVSADGKVIFSKKAAGRYPEPEEIIGALQKAKK</sequence>
<dbReference type="EMBL" id="VBOR01000086">
    <property type="protein sequence ID" value="TMQ48174.1"/>
    <property type="molecule type" value="Genomic_DNA"/>
</dbReference>
<dbReference type="InterPro" id="IPR011893">
    <property type="entry name" value="Selenoprotein_Rdx-typ"/>
</dbReference>
<dbReference type="InterPro" id="IPR036249">
    <property type="entry name" value="Thioredoxin-like_sf"/>
</dbReference>
<evidence type="ECO:0000313" key="3">
    <source>
        <dbReference type="EMBL" id="TMQ60811.1"/>
    </source>
</evidence>
<gene>
    <name evidence="2" type="ORF">E6K71_07900</name>
    <name evidence="3" type="ORF">E6K75_02510</name>
</gene>
<accession>A0A538S9X2</accession>
<evidence type="ECO:0000313" key="2">
    <source>
        <dbReference type="EMBL" id="TMQ48174.1"/>
    </source>
</evidence>
<evidence type="ECO:0000313" key="4">
    <source>
        <dbReference type="Proteomes" id="UP000316292"/>
    </source>
</evidence>
<reference evidence="4 5" key="1">
    <citation type="journal article" date="2019" name="Nat. Microbiol.">
        <title>Mediterranean grassland soil C-N compound turnover is dependent on rainfall and depth, and is mediated by genomically divergent microorganisms.</title>
        <authorList>
            <person name="Diamond S."/>
            <person name="Andeer P.F."/>
            <person name="Li Z."/>
            <person name="Crits-Christoph A."/>
            <person name="Burstein D."/>
            <person name="Anantharaman K."/>
            <person name="Lane K.R."/>
            <person name="Thomas B.C."/>
            <person name="Pan C."/>
            <person name="Northen T.R."/>
            <person name="Banfield J.F."/>
        </authorList>
    </citation>
    <scope>NUCLEOTIDE SEQUENCE [LARGE SCALE GENOMIC DNA]</scope>
    <source>
        <strain evidence="2">WS_1</strain>
        <strain evidence="3">WS_5</strain>
    </source>
</reference>
<dbReference type="SUPFAM" id="SSF52833">
    <property type="entry name" value="Thioredoxin-like"/>
    <property type="match status" value="1"/>
</dbReference>
<name>A0A538S9X2_UNCEI</name>
<organism evidence="2 4">
    <name type="scientific">Eiseniibacteriota bacterium</name>
    <dbReference type="NCBI Taxonomy" id="2212470"/>
    <lineage>
        <taxon>Bacteria</taxon>
        <taxon>Candidatus Eiseniibacteriota</taxon>
    </lineage>
</organism>
<comment type="caution">
    <text evidence="2">The sequence shown here is derived from an EMBL/GenBank/DDBJ whole genome shotgun (WGS) entry which is preliminary data.</text>
</comment>
<dbReference type="Pfam" id="PF10262">
    <property type="entry name" value="Rdx"/>
    <property type="match status" value="1"/>
</dbReference>
<dbReference type="Proteomes" id="UP000320913">
    <property type="component" value="Unassembled WGS sequence"/>
</dbReference>
<dbReference type="AlphaFoldDB" id="A0A538S9X2"/>
<dbReference type="EMBL" id="VBOV01000067">
    <property type="protein sequence ID" value="TMQ60811.1"/>
    <property type="molecule type" value="Genomic_DNA"/>
</dbReference>
<dbReference type="Proteomes" id="UP000316292">
    <property type="component" value="Unassembled WGS sequence"/>
</dbReference>